<organism evidence="2 3">
    <name type="scientific">Amanita thiersii Skay4041</name>
    <dbReference type="NCBI Taxonomy" id="703135"/>
    <lineage>
        <taxon>Eukaryota</taxon>
        <taxon>Fungi</taxon>
        <taxon>Dikarya</taxon>
        <taxon>Basidiomycota</taxon>
        <taxon>Agaricomycotina</taxon>
        <taxon>Agaricomycetes</taxon>
        <taxon>Agaricomycetidae</taxon>
        <taxon>Agaricales</taxon>
        <taxon>Pluteineae</taxon>
        <taxon>Amanitaceae</taxon>
        <taxon>Amanita</taxon>
    </lineage>
</organism>
<protein>
    <recommendedName>
        <fullName evidence="4">G-patch domain-containing protein</fullName>
    </recommendedName>
</protein>
<dbReference type="Proteomes" id="UP000242287">
    <property type="component" value="Unassembled WGS sequence"/>
</dbReference>
<evidence type="ECO:0008006" key="4">
    <source>
        <dbReference type="Google" id="ProtNLM"/>
    </source>
</evidence>
<dbReference type="EMBL" id="KZ301971">
    <property type="protein sequence ID" value="PFH53993.1"/>
    <property type="molecule type" value="Genomic_DNA"/>
</dbReference>
<evidence type="ECO:0000256" key="1">
    <source>
        <dbReference type="SAM" id="MobiDB-lite"/>
    </source>
</evidence>
<sequence>MPLDGHAYLVAQGWAGKGSGLREGAISKPLAIPQKRNIAGLGKDRDEAFPFWDHLFTAAACSIQLKIHNSDSEDEADSGKDESAPVWSRTSTGILSNRRPVTGTSAQSSGASTPNPADQPPKYNLLVTAKREAAKRSLYSRFFRGPVISEQTDGCQIPSATGKEQQLGKEVVPVHEPKDHDGKKTKKRERKEDADGRDDKQENEGTRETKRGSRDKEQRDSTKEKMSERQTDPMVLNDIPGPLGDRLRQQQHVCREKHDTSRRDKSNNSKRSGKKKERMEVIKASESRDSDAPLDDRFTTSHDSQACRKRKKRRKS</sequence>
<feature type="compositionally biased region" description="Low complexity" evidence="1">
    <location>
        <begin position="102"/>
        <end position="113"/>
    </location>
</feature>
<dbReference type="AlphaFoldDB" id="A0A2A9P0K4"/>
<feature type="compositionally biased region" description="Basic and acidic residues" evidence="1">
    <location>
        <begin position="172"/>
        <end position="182"/>
    </location>
</feature>
<gene>
    <name evidence="2" type="ORF">AMATHDRAFT_136064</name>
</gene>
<feature type="region of interest" description="Disordered" evidence="1">
    <location>
        <begin position="70"/>
        <end position="122"/>
    </location>
</feature>
<accession>A0A2A9P0K4</accession>
<evidence type="ECO:0000313" key="2">
    <source>
        <dbReference type="EMBL" id="PFH53993.1"/>
    </source>
</evidence>
<feature type="compositionally biased region" description="Polar residues" evidence="1">
    <location>
        <begin position="151"/>
        <end position="164"/>
    </location>
</feature>
<feature type="compositionally biased region" description="Basic and acidic residues" evidence="1">
    <location>
        <begin position="277"/>
        <end position="300"/>
    </location>
</feature>
<feature type="region of interest" description="Disordered" evidence="1">
    <location>
        <begin position="151"/>
        <end position="316"/>
    </location>
</feature>
<feature type="compositionally biased region" description="Basic and acidic residues" evidence="1">
    <location>
        <begin position="245"/>
        <end position="267"/>
    </location>
</feature>
<dbReference type="OrthoDB" id="3366546at2759"/>
<evidence type="ECO:0000313" key="3">
    <source>
        <dbReference type="Proteomes" id="UP000242287"/>
    </source>
</evidence>
<dbReference type="STRING" id="703135.A0A2A9P0K4"/>
<feature type="compositionally biased region" description="Basic residues" evidence="1">
    <location>
        <begin position="307"/>
        <end position="316"/>
    </location>
</feature>
<feature type="compositionally biased region" description="Basic and acidic residues" evidence="1">
    <location>
        <begin position="190"/>
        <end position="231"/>
    </location>
</feature>
<proteinExistence type="predicted"/>
<keyword evidence="3" id="KW-1185">Reference proteome</keyword>
<reference evidence="2 3" key="1">
    <citation type="submission" date="2014-02" db="EMBL/GenBank/DDBJ databases">
        <title>Transposable element dynamics among asymbiotic and ectomycorrhizal Amanita fungi.</title>
        <authorList>
            <consortium name="DOE Joint Genome Institute"/>
            <person name="Hess J."/>
            <person name="Skrede I."/>
            <person name="Wolfe B."/>
            <person name="LaButti K."/>
            <person name="Ohm R.A."/>
            <person name="Grigoriev I.V."/>
            <person name="Pringle A."/>
        </authorList>
    </citation>
    <scope>NUCLEOTIDE SEQUENCE [LARGE SCALE GENOMIC DNA]</scope>
    <source>
        <strain evidence="2 3">SKay4041</strain>
    </source>
</reference>
<name>A0A2A9P0K4_9AGAR</name>